<evidence type="ECO:0000256" key="4">
    <source>
        <dbReference type="ARBA" id="ARBA00023235"/>
    </source>
</evidence>
<keyword evidence="3" id="KW-0697">Rotamase</keyword>
<dbReference type="InterPro" id="IPR002130">
    <property type="entry name" value="Cyclophilin-type_PPIase_dom"/>
</dbReference>
<dbReference type="EMBL" id="MDYQ01000203">
    <property type="protein sequence ID" value="PRP78959.1"/>
    <property type="molecule type" value="Genomic_DNA"/>
</dbReference>
<keyword evidence="8" id="KW-1185">Reference proteome</keyword>
<dbReference type="PANTHER" id="PTHR11071">
    <property type="entry name" value="PEPTIDYL-PROLYL CIS-TRANS ISOMERASE"/>
    <property type="match status" value="1"/>
</dbReference>
<evidence type="ECO:0000259" key="6">
    <source>
        <dbReference type="PROSITE" id="PS50072"/>
    </source>
</evidence>
<feature type="repeat" description="TPR" evidence="5">
    <location>
        <begin position="207"/>
        <end position="240"/>
    </location>
</feature>
<dbReference type="SUPFAM" id="SSF50891">
    <property type="entry name" value="Cyclophilin-like"/>
    <property type="match status" value="1"/>
</dbReference>
<dbReference type="EC" id="5.2.1.8" evidence="2"/>
<dbReference type="STRING" id="1890364.A0A2P6N4S5"/>
<protein>
    <recommendedName>
        <fullName evidence="2">peptidylprolyl isomerase</fullName>
        <ecNumber evidence="2">5.2.1.8</ecNumber>
    </recommendedName>
</protein>
<dbReference type="Gene3D" id="2.40.100.10">
    <property type="entry name" value="Cyclophilin-like"/>
    <property type="match status" value="1"/>
</dbReference>
<dbReference type="FunCoup" id="A0A2P6N4S5">
    <property type="interactions" value="314"/>
</dbReference>
<evidence type="ECO:0000256" key="5">
    <source>
        <dbReference type="PROSITE-ProRule" id="PRU00339"/>
    </source>
</evidence>
<dbReference type="Pfam" id="PF14559">
    <property type="entry name" value="TPR_19"/>
    <property type="match status" value="1"/>
</dbReference>
<name>A0A2P6N4S5_9EUKA</name>
<feature type="domain" description="PPIase cyclophilin-type" evidence="6">
    <location>
        <begin position="11"/>
        <end position="175"/>
    </location>
</feature>
<evidence type="ECO:0000256" key="3">
    <source>
        <dbReference type="ARBA" id="ARBA00023110"/>
    </source>
</evidence>
<dbReference type="PROSITE" id="PS50005">
    <property type="entry name" value="TPR"/>
    <property type="match status" value="2"/>
</dbReference>
<sequence>MTSYKDQPAVFFDITIGGQNAGRIVMSLFKDQVPRTVENFRALCTGEKGSTEAGIPLSYKGSSFHRVIKAFMIQGGDFTNHNGTGGQSIYGEKFEDEAFVRDHTRQGLLSMANAGANTNGSQFFVTTVSTPHLNGKHVVFGTVLSGYHIVRKIENLPTESSDKPKLAVVISDCGEIDPKTLFNDGDIYTDFPDDCGIETDEQKAEAAEKIKSFGNDSFKKGSYTEAVAKYQKALLYLPSSNAELAATLRLNTAAASLKDNDNDTAISECEEVLKTQPENSKALFRAYQGYFNQNNLDVAKDYLNRAAKAEPNDKAVQVEFRKLKQREEDEKKKQQQVFARMFGTFENLPKVLEKKSTIYASLLKRIGQYLQIRWSWCTGLQTDLTHS</sequence>
<comment type="caution">
    <text evidence="7">The sequence shown here is derived from an EMBL/GenBank/DDBJ whole genome shotgun (WGS) entry which is preliminary data.</text>
</comment>
<dbReference type="AlphaFoldDB" id="A0A2P6N4S5"/>
<dbReference type="SMART" id="SM00028">
    <property type="entry name" value="TPR"/>
    <property type="match status" value="3"/>
</dbReference>
<proteinExistence type="predicted"/>
<evidence type="ECO:0000256" key="2">
    <source>
        <dbReference type="ARBA" id="ARBA00013194"/>
    </source>
</evidence>
<gene>
    <name evidence="7" type="ORF">PROFUN_13271</name>
</gene>
<dbReference type="CDD" id="cd01926">
    <property type="entry name" value="cyclophilin_ABH_like"/>
    <property type="match status" value="1"/>
</dbReference>
<feature type="repeat" description="TPR" evidence="5">
    <location>
        <begin position="280"/>
        <end position="313"/>
    </location>
</feature>
<evidence type="ECO:0000256" key="1">
    <source>
        <dbReference type="ARBA" id="ARBA00000971"/>
    </source>
</evidence>
<dbReference type="Gene3D" id="1.25.40.10">
    <property type="entry name" value="Tetratricopeptide repeat domain"/>
    <property type="match status" value="1"/>
</dbReference>
<dbReference type="PROSITE" id="PS00170">
    <property type="entry name" value="CSA_PPIASE_1"/>
    <property type="match status" value="1"/>
</dbReference>
<evidence type="ECO:0000313" key="8">
    <source>
        <dbReference type="Proteomes" id="UP000241769"/>
    </source>
</evidence>
<dbReference type="InterPro" id="IPR019734">
    <property type="entry name" value="TPR_rpt"/>
</dbReference>
<dbReference type="Pfam" id="PF00160">
    <property type="entry name" value="Pro_isomerase"/>
    <property type="match status" value="1"/>
</dbReference>
<reference evidence="7 8" key="1">
    <citation type="journal article" date="2018" name="Genome Biol. Evol.">
        <title>Multiple Roots of Fruiting Body Formation in Amoebozoa.</title>
        <authorList>
            <person name="Hillmann F."/>
            <person name="Forbes G."/>
            <person name="Novohradska S."/>
            <person name="Ferling I."/>
            <person name="Riege K."/>
            <person name="Groth M."/>
            <person name="Westermann M."/>
            <person name="Marz M."/>
            <person name="Spaller T."/>
            <person name="Winckler T."/>
            <person name="Schaap P."/>
            <person name="Glockner G."/>
        </authorList>
    </citation>
    <scope>NUCLEOTIDE SEQUENCE [LARGE SCALE GENOMIC DNA]</scope>
    <source>
        <strain evidence="7 8">Jena</strain>
    </source>
</reference>
<dbReference type="OrthoDB" id="407558at2759"/>
<accession>A0A2P6N4S5</accession>
<dbReference type="InterPro" id="IPR020892">
    <property type="entry name" value="Cyclophilin-type_PPIase_CS"/>
</dbReference>
<dbReference type="PRINTS" id="PR00153">
    <property type="entry name" value="CSAPPISMRASE"/>
</dbReference>
<dbReference type="GO" id="GO:0006457">
    <property type="term" value="P:protein folding"/>
    <property type="evidence" value="ECO:0007669"/>
    <property type="project" value="InterPro"/>
</dbReference>
<keyword evidence="4" id="KW-0413">Isomerase</keyword>
<dbReference type="GO" id="GO:0003755">
    <property type="term" value="F:peptidyl-prolyl cis-trans isomerase activity"/>
    <property type="evidence" value="ECO:0007669"/>
    <property type="project" value="UniProtKB-KW"/>
</dbReference>
<dbReference type="GO" id="GO:0016018">
    <property type="term" value="F:cyclosporin A binding"/>
    <property type="evidence" value="ECO:0007669"/>
    <property type="project" value="TreeGrafter"/>
</dbReference>
<dbReference type="PANTHER" id="PTHR11071:SF561">
    <property type="entry name" value="PEPTIDYL-PROLYL CIS-TRANS ISOMERASE D-RELATED"/>
    <property type="match status" value="1"/>
</dbReference>
<comment type="catalytic activity">
    <reaction evidence="1">
        <text>[protein]-peptidylproline (omega=180) = [protein]-peptidylproline (omega=0)</text>
        <dbReference type="Rhea" id="RHEA:16237"/>
        <dbReference type="Rhea" id="RHEA-COMP:10747"/>
        <dbReference type="Rhea" id="RHEA-COMP:10748"/>
        <dbReference type="ChEBI" id="CHEBI:83833"/>
        <dbReference type="ChEBI" id="CHEBI:83834"/>
        <dbReference type="EC" id="5.2.1.8"/>
    </reaction>
</comment>
<dbReference type="InterPro" id="IPR029000">
    <property type="entry name" value="Cyclophilin-like_dom_sf"/>
</dbReference>
<dbReference type="PROSITE" id="PS50072">
    <property type="entry name" value="CSA_PPIASE_2"/>
    <property type="match status" value="1"/>
</dbReference>
<dbReference type="FunFam" id="2.40.100.10:FF:000022">
    <property type="entry name" value="Peptidyl-prolyl cis-trans isomerase CYP95"/>
    <property type="match status" value="1"/>
</dbReference>
<keyword evidence="5" id="KW-0802">TPR repeat</keyword>
<dbReference type="Proteomes" id="UP000241769">
    <property type="component" value="Unassembled WGS sequence"/>
</dbReference>
<evidence type="ECO:0000313" key="7">
    <source>
        <dbReference type="EMBL" id="PRP78959.1"/>
    </source>
</evidence>
<dbReference type="InParanoid" id="A0A2P6N4S5"/>
<organism evidence="7 8">
    <name type="scientific">Planoprotostelium fungivorum</name>
    <dbReference type="NCBI Taxonomy" id="1890364"/>
    <lineage>
        <taxon>Eukaryota</taxon>
        <taxon>Amoebozoa</taxon>
        <taxon>Evosea</taxon>
        <taxon>Variosea</taxon>
        <taxon>Cavosteliida</taxon>
        <taxon>Cavosteliaceae</taxon>
        <taxon>Planoprotostelium</taxon>
    </lineage>
</organism>
<dbReference type="SUPFAM" id="SSF48452">
    <property type="entry name" value="TPR-like"/>
    <property type="match status" value="1"/>
</dbReference>
<dbReference type="InterPro" id="IPR011990">
    <property type="entry name" value="TPR-like_helical_dom_sf"/>
</dbReference>
<dbReference type="GO" id="GO:0005737">
    <property type="term" value="C:cytoplasm"/>
    <property type="evidence" value="ECO:0007669"/>
    <property type="project" value="TreeGrafter"/>
</dbReference>